<evidence type="ECO:0000259" key="2">
    <source>
        <dbReference type="PROSITE" id="PS50093"/>
    </source>
</evidence>
<name>E8QYJ8_ISOPI</name>
<feature type="domain" description="PKD" evidence="2">
    <location>
        <begin position="1227"/>
        <end position="1286"/>
    </location>
</feature>
<dbReference type="SUPFAM" id="SSF69304">
    <property type="entry name" value="Tricorn protease N-terminal domain"/>
    <property type="match status" value="1"/>
</dbReference>
<protein>
    <recommendedName>
        <fullName evidence="2">PKD domain-containing protein</fullName>
    </recommendedName>
</protein>
<dbReference type="eggNOG" id="COG1520">
    <property type="taxonomic scope" value="Bacteria"/>
</dbReference>
<dbReference type="EMBL" id="CP002353">
    <property type="protein sequence ID" value="ADV64181.1"/>
    <property type="molecule type" value="Genomic_DNA"/>
</dbReference>
<dbReference type="Proteomes" id="UP000008631">
    <property type="component" value="Chromosome"/>
</dbReference>
<feature type="region of interest" description="Disordered" evidence="1">
    <location>
        <begin position="84"/>
        <end position="117"/>
    </location>
</feature>
<evidence type="ECO:0000313" key="3">
    <source>
        <dbReference type="EMBL" id="ADV64181.1"/>
    </source>
</evidence>
<dbReference type="InterPro" id="IPR030916">
    <property type="entry name" value="ELWxxDGT_rpt"/>
</dbReference>
<dbReference type="NCBIfam" id="TIGR04534">
    <property type="entry name" value="ELWxxDGT_rpt"/>
    <property type="match status" value="1"/>
</dbReference>
<dbReference type="Gene3D" id="2.120.10.30">
    <property type="entry name" value="TolB, C-terminal domain"/>
    <property type="match status" value="1"/>
</dbReference>
<accession>E8QYJ8</accession>
<dbReference type="PROSITE" id="PS50093">
    <property type="entry name" value="PKD"/>
    <property type="match status" value="1"/>
</dbReference>
<dbReference type="InterPro" id="IPR011042">
    <property type="entry name" value="6-blade_b-propeller_TolB-like"/>
</dbReference>
<proteinExistence type="predicted"/>
<reference key="1">
    <citation type="submission" date="2010-11" db="EMBL/GenBank/DDBJ databases">
        <title>The complete sequence of chromosome of Isophaera pallida ATCC 43644.</title>
        <authorList>
            <consortium name="US DOE Joint Genome Institute (JGI-PGF)"/>
            <person name="Lucas S."/>
            <person name="Copeland A."/>
            <person name="Lapidus A."/>
            <person name="Bruce D."/>
            <person name="Goodwin L."/>
            <person name="Pitluck S."/>
            <person name="Kyrpides N."/>
            <person name="Mavromatis K."/>
            <person name="Pagani I."/>
            <person name="Ivanova N."/>
            <person name="Saunders E."/>
            <person name="Brettin T."/>
            <person name="Detter J.C."/>
            <person name="Han C."/>
            <person name="Tapia R."/>
            <person name="Land M."/>
            <person name="Hauser L."/>
            <person name="Markowitz V."/>
            <person name="Cheng J.-F."/>
            <person name="Hugenholtz P."/>
            <person name="Woyke T."/>
            <person name="Wu D."/>
            <person name="Eisen J.A."/>
        </authorList>
    </citation>
    <scope>NUCLEOTIDE SEQUENCE</scope>
    <source>
        <strain>ATCC 43644</strain>
    </source>
</reference>
<reference evidence="3 4" key="2">
    <citation type="journal article" date="2011" name="Stand. Genomic Sci.">
        <title>Complete genome sequence of Isosphaera pallida type strain (IS1B).</title>
        <authorList>
            <consortium name="US DOE Joint Genome Institute (JGI-PGF)"/>
            <person name="Goker M."/>
            <person name="Cleland D."/>
            <person name="Saunders E."/>
            <person name="Lapidus A."/>
            <person name="Nolan M."/>
            <person name="Lucas S."/>
            <person name="Hammon N."/>
            <person name="Deshpande S."/>
            <person name="Cheng J.F."/>
            <person name="Tapia R."/>
            <person name="Han C."/>
            <person name="Goodwin L."/>
            <person name="Pitluck S."/>
            <person name="Liolios K."/>
            <person name="Pagani I."/>
            <person name="Ivanova N."/>
            <person name="Mavromatis K."/>
            <person name="Pati A."/>
            <person name="Chen A."/>
            <person name="Palaniappan K."/>
            <person name="Land M."/>
            <person name="Hauser L."/>
            <person name="Chang Y.J."/>
            <person name="Jeffries C.D."/>
            <person name="Detter J.C."/>
            <person name="Beck B."/>
            <person name="Woyke T."/>
            <person name="Bristow J."/>
            <person name="Eisen J.A."/>
            <person name="Markowitz V."/>
            <person name="Hugenholtz P."/>
            <person name="Kyrpides N.C."/>
            <person name="Klenk H.P."/>
        </authorList>
    </citation>
    <scope>NUCLEOTIDE SEQUENCE [LARGE SCALE GENOMIC DNA]</scope>
    <source>
        <strain evidence="4">ATCC 43644 / DSM 9630 / IS1B</strain>
    </source>
</reference>
<dbReference type="SUPFAM" id="SSF69322">
    <property type="entry name" value="Tricorn protease domain 2"/>
    <property type="match status" value="1"/>
</dbReference>
<dbReference type="InterPro" id="IPR013783">
    <property type="entry name" value="Ig-like_fold"/>
</dbReference>
<keyword evidence="4" id="KW-1185">Reference proteome</keyword>
<organism evidence="3 4">
    <name type="scientific">Isosphaera pallida (strain ATCC 43644 / DSM 9630 / IS1B)</name>
    <dbReference type="NCBI Taxonomy" id="575540"/>
    <lineage>
        <taxon>Bacteria</taxon>
        <taxon>Pseudomonadati</taxon>
        <taxon>Planctomycetota</taxon>
        <taxon>Planctomycetia</taxon>
        <taxon>Isosphaerales</taxon>
        <taxon>Isosphaeraceae</taxon>
        <taxon>Isosphaera</taxon>
    </lineage>
</organism>
<dbReference type="InterPro" id="IPR000601">
    <property type="entry name" value="PKD_dom"/>
</dbReference>
<dbReference type="HOGENOM" id="CLU_267945_0_0_0"/>
<dbReference type="InterPro" id="IPR035986">
    <property type="entry name" value="PKD_dom_sf"/>
</dbReference>
<dbReference type="STRING" id="575540.Isop_3624"/>
<dbReference type="RefSeq" id="WP_013566469.1">
    <property type="nucleotide sequence ID" value="NC_014962.1"/>
</dbReference>
<sequence>MSGERTTSERQGAVWRRWDGVRPRIRRSVRACPGSESLEERRLLSGEPLLSLAWLGNEAAAVAVAGRPFFVGRAEATGFELWTIDPWPTGSSGGGSTRPGGVSSPGGSSGAAGANDSGSATVTRLVADLLPGPASSNPHHLTPVGNRLFFIADDGRDGWQLFVADASGATIRKLTTQPHGLKPRDLIPVGDRLLMTVERPGPVGAAGSPGEGLELWVSDGSPTGTGRLLTTHAGVTGVRLLTLAGPRVYFEALRDNGTRDLWRTDGTAAGTRPVSEALDAVFEEGPLHWIAASGSTVFVADESGRLGVVEDAEWPGVGLPASGSVSLRTIPLNLPPNATLELLIGLSSPAETAIDPIESGVAVAVISDPARAGRGVWRIASQGVVDTVWLTEADELRAAVQLGDRIALAASSRVWLSDGTALGTHAVLQEIAAAPGSLDRGHLGLVDHLTASNGSAWFTTRDSWGHQRLRVVETTQPTLGDPAGVAPSPPIARVVFDLDSSGHDAMLGGLGNLHDDRVALLVRDTLTNSASLWSIGSEPGEGAIQLLTQFTLAADPSSRPEHLVALGDRVLFSAWHPRFGRELWTSDGTSAGTFLVRDIRAGVEGSQPDGLVVSGGLAFFTADDGRHGRELWVSDGTREGTRLVRDLVPGPASGEFGRLHPVVTHDPARRRIYFTFVDPVLGRELWTSDGTPEGTHPVLDLRVGPGGSNPRDLLVDARTGRVVFTADDGQGVERLWLAGPAAAAPGGNGPGGGVGWARTGVRGFGVSPITDTLGSNDQATSPVALGILGNRIYFAATHAAYGRELWAASVDTGVVWIVADLQPGPLGSSPRSGVMLGDRLYFTASTQMHGSEVWSTNGTPQGTGLVADLRFGPDGSNPRDLTAWNHDLAWIADHPDGGPGSLLLRFDPTTGTLIATAGPDGSNPTRLVPTHLKGMGEAEDSPPPPVGSGLYVLIDHPARGEELAWWDGQNALTSAGDLVPGVASPRILEETPDSSSPAWAAATPRGLFFAAEVPGHGRELWCFDPRDGSMSLVKDIVDFNTSGDGPPPPPQLVPTPADPIDLDGEPNLIVVDGDRRVRLLRDDLAVPTLAEGDSLRFDPWNPEARGLIPTERVLLEWRPDAAPSDPVGGPDSGRSPATSTGSVRIDPDSGVVIFEGLPPGLHSGRLIVKDAAHPEVVVERLMVVVVENRPPEVEAGDDVQVVNAQGIRLIRHGVVRDPGGVTEAWVDYGDGQGPRFLAIGPDGGFTLDHVYHHAGSFQVVVTVMDAFGGVGEDRFQVTVTLPPPPTPSPPIAPPPVALTAVTVTDPSQLRFALQFDGAVTVPPQAVQLRDPRGRLIALRLQTTTQNGQTVVVAQAPPAPSSARPRGVYTLTVLGDGLRDRQGRAVRVSDDGADRVVRFTSPAGPQATRRQPSRPGRVRFARR</sequence>
<dbReference type="InParanoid" id="E8QYJ8"/>
<dbReference type="KEGG" id="ipa:Isop_3624"/>
<dbReference type="SUPFAM" id="SSF49299">
    <property type="entry name" value="PKD domain"/>
    <property type="match status" value="1"/>
</dbReference>
<gene>
    <name evidence="3" type="ordered locus">Isop_3624</name>
</gene>
<evidence type="ECO:0000313" key="4">
    <source>
        <dbReference type="Proteomes" id="UP000008631"/>
    </source>
</evidence>
<evidence type="ECO:0000256" key="1">
    <source>
        <dbReference type="SAM" id="MobiDB-lite"/>
    </source>
</evidence>
<feature type="compositionally biased region" description="Gly residues" evidence="1">
    <location>
        <begin position="91"/>
        <end position="110"/>
    </location>
</feature>
<dbReference type="Gene3D" id="2.60.40.10">
    <property type="entry name" value="Immunoglobulins"/>
    <property type="match status" value="1"/>
</dbReference>
<feature type="region of interest" description="Disordered" evidence="1">
    <location>
        <begin position="1396"/>
        <end position="1422"/>
    </location>
</feature>
<feature type="region of interest" description="Disordered" evidence="1">
    <location>
        <begin position="1120"/>
        <end position="1145"/>
    </location>
</feature>